<feature type="domain" description="HIT" evidence="4">
    <location>
        <begin position="18"/>
        <end position="127"/>
    </location>
</feature>
<name>A0A9D1UN35_9CORY</name>
<dbReference type="GO" id="GO:0009117">
    <property type="term" value="P:nucleotide metabolic process"/>
    <property type="evidence" value="ECO:0007669"/>
    <property type="project" value="TreeGrafter"/>
</dbReference>
<protein>
    <submittedName>
        <fullName evidence="5">HIT family protein</fullName>
    </submittedName>
</protein>
<feature type="short sequence motif" description="Histidine triad motif" evidence="2 3">
    <location>
        <begin position="112"/>
        <end position="116"/>
    </location>
</feature>
<sequence length="157" mass="18084">MTITHAPDGYRCPMCDVVAGRYSEHNQPSDLVADRDTVFALVSPKWWPNNPGGVLVVPREHHENIYDIPRDVGHELWDLTQDIAVRMRETYGCSGITVRQHNEPDGNQDMWHLHIHVIPRHHGDNLYSLSDQASWHDADSRKTYADKLRGRRSDQGR</sequence>
<dbReference type="InterPro" id="IPR001310">
    <property type="entry name" value="Histidine_triad_HIT"/>
</dbReference>
<accession>A0A9D1UN35</accession>
<comment type="caution">
    <text evidence="5">The sequence shown here is derived from an EMBL/GenBank/DDBJ whole genome shotgun (WGS) entry which is preliminary data.</text>
</comment>
<reference evidence="5" key="1">
    <citation type="journal article" date="2021" name="PeerJ">
        <title>Extensive microbial diversity within the chicken gut microbiome revealed by metagenomics and culture.</title>
        <authorList>
            <person name="Gilroy R."/>
            <person name="Ravi A."/>
            <person name="Getino M."/>
            <person name="Pursley I."/>
            <person name="Horton D.L."/>
            <person name="Alikhan N.F."/>
            <person name="Baker D."/>
            <person name="Gharbi K."/>
            <person name="Hall N."/>
            <person name="Watson M."/>
            <person name="Adriaenssens E.M."/>
            <person name="Foster-Nyarko E."/>
            <person name="Jarju S."/>
            <person name="Secka A."/>
            <person name="Antonio M."/>
            <person name="Oren A."/>
            <person name="Chaudhuri R.R."/>
            <person name="La Ragione R."/>
            <person name="Hildebrand F."/>
            <person name="Pallen M.J."/>
        </authorList>
    </citation>
    <scope>NUCLEOTIDE SEQUENCE</scope>
    <source>
        <strain evidence="5">CHK32-1732</strain>
    </source>
</reference>
<evidence type="ECO:0000256" key="3">
    <source>
        <dbReference type="PROSITE-ProRule" id="PRU00464"/>
    </source>
</evidence>
<evidence type="ECO:0000256" key="1">
    <source>
        <dbReference type="PIRSR" id="PIRSR601310-1"/>
    </source>
</evidence>
<dbReference type="Pfam" id="PF01230">
    <property type="entry name" value="HIT"/>
    <property type="match status" value="1"/>
</dbReference>
<gene>
    <name evidence="5" type="ORF">H9870_12635</name>
</gene>
<dbReference type="PROSITE" id="PS51084">
    <property type="entry name" value="HIT_2"/>
    <property type="match status" value="1"/>
</dbReference>
<dbReference type="SUPFAM" id="SSF54197">
    <property type="entry name" value="HIT-like"/>
    <property type="match status" value="1"/>
</dbReference>
<evidence type="ECO:0000313" key="6">
    <source>
        <dbReference type="Proteomes" id="UP000824190"/>
    </source>
</evidence>
<organism evidence="5 6">
    <name type="scientific">Candidatus Corynebacterium avicola</name>
    <dbReference type="NCBI Taxonomy" id="2838527"/>
    <lineage>
        <taxon>Bacteria</taxon>
        <taxon>Bacillati</taxon>
        <taxon>Actinomycetota</taxon>
        <taxon>Actinomycetes</taxon>
        <taxon>Mycobacteriales</taxon>
        <taxon>Corynebacteriaceae</taxon>
        <taxon>Corynebacterium</taxon>
    </lineage>
</organism>
<dbReference type="InterPro" id="IPR011146">
    <property type="entry name" value="HIT-like"/>
</dbReference>
<dbReference type="PANTHER" id="PTHR46648:SF1">
    <property type="entry name" value="ADENOSINE 5'-MONOPHOSPHORAMIDASE HNT1"/>
    <property type="match status" value="1"/>
</dbReference>
<dbReference type="Gene3D" id="3.30.428.10">
    <property type="entry name" value="HIT-like"/>
    <property type="match status" value="1"/>
</dbReference>
<dbReference type="EMBL" id="DXGC01000107">
    <property type="protein sequence ID" value="HIW92490.1"/>
    <property type="molecule type" value="Genomic_DNA"/>
</dbReference>
<evidence type="ECO:0000256" key="2">
    <source>
        <dbReference type="PIRSR" id="PIRSR601310-3"/>
    </source>
</evidence>
<feature type="active site" description="Tele-AMP-histidine intermediate" evidence="1">
    <location>
        <position position="114"/>
    </location>
</feature>
<evidence type="ECO:0000313" key="5">
    <source>
        <dbReference type="EMBL" id="HIW92490.1"/>
    </source>
</evidence>
<proteinExistence type="predicted"/>
<dbReference type="InterPro" id="IPR036265">
    <property type="entry name" value="HIT-like_sf"/>
</dbReference>
<dbReference type="PANTHER" id="PTHR46648">
    <property type="entry name" value="HIT FAMILY PROTEIN 1"/>
    <property type="match status" value="1"/>
</dbReference>
<evidence type="ECO:0000259" key="4">
    <source>
        <dbReference type="PROSITE" id="PS51084"/>
    </source>
</evidence>
<dbReference type="Proteomes" id="UP000824190">
    <property type="component" value="Unassembled WGS sequence"/>
</dbReference>
<dbReference type="AlphaFoldDB" id="A0A9D1UN35"/>
<reference evidence="5" key="2">
    <citation type="submission" date="2021-04" db="EMBL/GenBank/DDBJ databases">
        <authorList>
            <person name="Gilroy R."/>
        </authorList>
    </citation>
    <scope>NUCLEOTIDE SEQUENCE</scope>
    <source>
        <strain evidence="5">CHK32-1732</strain>
    </source>
</reference>
<dbReference type="GO" id="GO:0003824">
    <property type="term" value="F:catalytic activity"/>
    <property type="evidence" value="ECO:0007669"/>
    <property type="project" value="InterPro"/>
</dbReference>